<comment type="subcellular location">
    <subcellularLocation>
        <location evidence="1">Cell membrane</location>
        <topology evidence="1">Multi-pass membrane protein</topology>
    </subcellularLocation>
</comment>
<feature type="transmembrane region" description="Helical" evidence="7">
    <location>
        <begin position="20"/>
        <end position="38"/>
    </location>
</feature>
<dbReference type="InterPro" id="IPR011701">
    <property type="entry name" value="MFS"/>
</dbReference>
<proteinExistence type="predicted"/>
<keyword evidence="4 7" id="KW-0812">Transmembrane</keyword>
<evidence type="ECO:0000256" key="7">
    <source>
        <dbReference type="SAM" id="Phobius"/>
    </source>
</evidence>
<evidence type="ECO:0000256" key="6">
    <source>
        <dbReference type="ARBA" id="ARBA00023136"/>
    </source>
</evidence>
<feature type="transmembrane region" description="Helical" evidence="7">
    <location>
        <begin position="171"/>
        <end position="191"/>
    </location>
</feature>
<evidence type="ECO:0000256" key="5">
    <source>
        <dbReference type="ARBA" id="ARBA00022989"/>
    </source>
</evidence>
<dbReference type="PANTHER" id="PTHR23517">
    <property type="entry name" value="RESISTANCE PROTEIN MDTM, PUTATIVE-RELATED-RELATED"/>
    <property type="match status" value="1"/>
</dbReference>
<dbReference type="PANTHER" id="PTHR23517:SF3">
    <property type="entry name" value="INTEGRAL MEMBRANE TRANSPORT PROTEIN"/>
    <property type="match status" value="1"/>
</dbReference>
<feature type="transmembrane region" description="Helical" evidence="7">
    <location>
        <begin position="377"/>
        <end position="395"/>
    </location>
</feature>
<feature type="transmembrane region" description="Helical" evidence="7">
    <location>
        <begin position="344"/>
        <end position="365"/>
    </location>
</feature>
<dbReference type="Gene3D" id="1.20.1250.20">
    <property type="entry name" value="MFS general substrate transporter like domains"/>
    <property type="match status" value="1"/>
</dbReference>
<dbReference type="GO" id="GO:0005886">
    <property type="term" value="C:plasma membrane"/>
    <property type="evidence" value="ECO:0007669"/>
    <property type="project" value="UniProtKB-SubCell"/>
</dbReference>
<sequence>MASPQTSPPEHGVGAPSSPWRLAVYAITLFMFLAASNAPTPLYHLYQAEWHFSATVLSVVFAVYAFTLLLALLVFGSLSDHVGRWPVIVGALLVEVVAMLAFRWAAGVTWLVVARLLQGAATGAATSALAAALLDADSRRGPVFAAVAPPLGLAFGVLGSSLIQLRAADPLHAVYGVLVALFAVLCVLNVFSGERARRRAGAWASLWPRLTVPAAARPTLWRVIPINIAVWALGGFYFSLAPSLTERVIDPQSPLVAGVIVFTLPFVGGISVYTFRRRPAAVALRFGGWGLAIGLAITLAGVHGQIAALLLIGTAVAGMGFGAGFMGALGAVMPLAPVSERSALMAVFYVLSYLSFSVPAIIAGLSTQVLGVVPTTYGYGAVVAALALSALAGMARQRPACPVGG</sequence>
<evidence type="ECO:0000256" key="4">
    <source>
        <dbReference type="ARBA" id="ARBA00022692"/>
    </source>
</evidence>
<organism evidence="8">
    <name type="scientific">uncultured organism</name>
    <dbReference type="NCBI Taxonomy" id="155900"/>
    <lineage>
        <taxon>unclassified sequences</taxon>
        <taxon>environmental samples</taxon>
    </lineage>
</organism>
<evidence type="ECO:0008006" key="9">
    <source>
        <dbReference type="Google" id="ProtNLM"/>
    </source>
</evidence>
<gene>
    <name evidence="8" type="ORF">KBTEX_00726</name>
</gene>
<dbReference type="InterPro" id="IPR050171">
    <property type="entry name" value="MFS_Transporters"/>
</dbReference>
<feature type="transmembrane region" description="Helical" evidence="7">
    <location>
        <begin position="219"/>
        <end position="240"/>
    </location>
</feature>
<feature type="transmembrane region" description="Helical" evidence="7">
    <location>
        <begin position="50"/>
        <end position="75"/>
    </location>
</feature>
<accession>A0A5B8R8Y9</accession>
<dbReference type="InterPro" id="IPR036259">
    <property type="entry name" value="MFS_trans_sf"/>
</dbReference>
<keyword evidence="6 7" id="KW-0472">Membrane</keyword>
<evidence type="ECO:0000256" key="2">
    <source>
        <dbReference type="ARBA" id="ARBA00022448"/>
    </source>
</evidence>
<dbReference type="EMBL" id="MN079083">
    <property type="protein sequence ID" value="QEA04418.1"/>
    <property type="molecule type" value="Genomic_DNA"/>
</dbReference>
<evidence type="ECO:0000313" key="8">
    <source>
        <dbReference type="EMBL" id="QEA04418.1"/>
    </source>
</evidence>
<dbReference type="GO" id="GO:0022857">
    <property type="term" value="F:transmembrane transporter activity"/>
    <property type="evidence" value="ECO:0007669"/>
    <property type="project" value="InterPro"/>
</dbReference>
<reference evidence="8" key="1">
    <citation type="submission" date="2019-06" db="EMBL/GenBank/DDBJ databases">
        <authorList>
            <person name="Murdoch R.W."/>
            <person name="Fathepure B."/>
        </authorList>
    </citation>
    <scope>NUCLEOTIDE SEQUENCE</scope>
</reference>
<feature type="transmembrane region" description="Helical" evidence="7">
    <location>
        <begin position="87"/>
        <end position="106"/>
    </location>
</feature>
<keyword evidence="2" id="KW-0813">Transport</keyword>
<dbReference type="SUPFAM" id="SSF103473">
    <property type="entry name" value="MFS general substrate transporter"/>
    <property type="match status" value="1"/>
</dbReference>
<feature type="transmembrane region" description="Helical" evidence="7">
    <location>
        <begin position="112"/>
        <end position="134"/>
    </location>
</feature>
<dbReference type="AlphaFoldDB" id="A0A5B8R8Y9"/>
<dbReference type="Pfam" id="PF07690">
    <property type="entry name" value="MFS_1"/>
    <property type="match status" value="1"/>
</dbReference>
<evidence type="ECO:0000256" key="3">
    <source>
        <dbReference type="ARBA" id="ARBA00022475"/>
    </source>
</evidence>
<name>A0A5B8R8Y9_9ZZZZ</name>
<protein>
    <recommendedName>
        <fullName evidence="9">Major Facilitator Superfamily</fullName>
    </recommendedName>
</protein>
<feature type="transmembrane region" description="Helical" evidence="7">
    <location>
        <begin position="255"/>
        <end position="275"/>
    </location>
</feature>
<feature type="transmembrane region" description="Helical" evidence="7">
    <location>
        <begin position="143"/>
        <end position="165"/>
    </location>
</feature>
<keyword evidence="3" id="KW-1003">Cell membrane</keyword>
<keyword evidence="5 7" id="KW-1133">Transmembrane helix</keyword>
<feature type="transmembrane region" description="Helical" evidence="7">
    <location>
        <begin position="282"/>
        <end position="300"/>
    </location>
</feature>
<feature type="transmembrane region" description="Helical" evidence="7">
    <location>
        <begin position="306"/>
        <end position="332"/>
    </location>
</feature>
<evidence type="ECO:0000256" key="1">
    <source>
        <dbReference type="ARBA" id="ARBA00004651"/>
    </source>
</evidence>